<proteinExistence type="predicted"/>
<gene>
    <name evidence="1" type="ORF">LCGC14_2032530</name>
</gene>
<evidence type="ECO:0008006" key="2">
    <source>
        <dbReference type="Google" id="ProtNLM"/>
    </source>
</evidence>
<dbReference type="EMBL" id="LAZR01023683">
    <property type="protein sequence ID" value="KKL77671.1"/>
    <property type="molecule type" value="Genomic_DNA"/>
</dbReference>
<feature type="non-terminal residue" evidence="1">
    <location>
        <position position="1"/>
    </location>
</feature>
<sequence length="82" mass="9188">PLADDLGHIPAVYLDMEAEKDVRHGCPLEAGSPPFQRLPDAQDGQRCRAYEEDGAFVGILQYDGNSRRWKPRKVFVHPSSPL</sequence>
<evidence type="ECO:0000313" key="1">
    <source>
        <dbReference type="EMBL" id="KKL77671.1"/>
    </source>
</evidence>
<name>A0A0F9FGS7_9ZZZZ</name>
<protein>
    <recommendedName>
        <fullName evidence="2">tRNA pseudouridine synthase II TruB subfamily 1 C-terminal domain-containing protein</fullName>
    </recommendedName>
</protein>
<accession>A0A0F9FGS7</accession>
<reference evidence="1" key="1">
    <citation type="journal article" date="2015" name="Nature">
        <title>Complex archaea that bridge the gap between prokaryotes and eukaryotes.</title>
        <authorList>
            <person name="Spang A."/>
            <person name="Saw J.H."/>
            <person name="Jorgensen S.L."/>
            <person name="Zaremba-Niedzwiedzka K."/>
            <person name="Martijn J."/>
            <person name="Lind A.E."/>
            <person name="van Eijk R."/>
            <person name="Schleper C."/>
            <person name="Guy L."/>
            <person name="Ettema T.J."/>
        </authorList>
    </citation>
    <scope>NUCLEOTIDE SEQUENCE</scope>
</reference>
<dbReference type="AlphaFoldDB" id="A0A0F9FGS7"/>
<comment type="caution">
    <text evidence="1">The sequence shown here is derived from an EMBL/GenBank/DDBJ whole genome shotgun (WGS) entry which is preliminary data.</text>
</comment>
<organism evidence="1">
    <name type="scientific">marine sediment metagenome</name>
    <dbReference type="NCBI Taxonomy" id="412755"/>
    <lineage>
        <taxon>unclassified sequences</taxon>
        <taxon>metagenomes</taxon>
        <taxon>ecological metagenomes</taxon>
    </lineage>
</organism>